<keyword evidence="3 5" id="KW-0808">Transferase</keyword>
<dbReference type="GO" id="GO:0016279">
    <property type="term" value="F:protein-lysine N-methyltransferase activity"/>
    <property type="evidence" value="ECO:0007669"/>
    <property type="project" value="UniProtKB-UniRule"/>
</dbReference>
<keyword evidence="4 5" id="KW-0949">S-adenosyl-L-methionine</keyword>
<evidence type="ECO:0000256" key="1">
    <source>
        <dbReference type="ARBA" id="ARBA00022490"/>
    </source>
</evidence>
<dbReference type="EC" id="2.1.1.-" evidence="5"/>
<dbReference type="CDD" id="cd02440">
    <property type="entry name" value="AdoMet_MTases"/>
    <property type="match status" value="1"/>
</dbReference>
<dbReference type="GO" id="GO:0032259">
    <property type="term" value="P:methylation"/>
    <property type="evidence" value="ECO:0007669"/>
    <property type="project" value="UniProtKB-KW"/>
</dbReference>
<evidence type="ECO:0000256" key="4">
    <source>
        <dbReference type="ARBA" id="ARBA00022691"/>
    </source>
</evidence>
<evidence type="ECO:0000256" key="3">
    <source>
        <dbReference type="ARBA" id="ARBA00022679"/>
    </source>
</evidence>
<evidence type="ECO:0000259" key="6">
    <source>
        <dbReference type="Pfam" id="PF13847"/>
    </source>
</evidence>
<sequence length="238" mass="26770">MSGDETTIKLNPSKLGTKKYWDDFYEVEHSNFEENQDDTGECWFSDADAEDKIIEFLFSNFNQIESLNPEAKICDLGTGNGHLLFTILEEGWKGELVGVDYSEASIKFAKDIADANDLDVMFEQSDILDFKDEFLVKNTEEFDLVLDKGTLDAIGLSDSKYGDNGELSAVDMYPQTVKNLVKKGGLLIVTSCNFTEEELSILILKYGDFKVWKKIDYPVFEFGGVKGSAICSIAFMRL</sequence>
<dbReference type="Gene3D" id="3.40.50.150">
    <property type="entry name" value="Vaccinia Virus protein VP39"/>
    <property type="match status" value="1"/>
</dbReference>
<dbReference type="OrthoDB" id="10069295at2759"/>
<name>A0A1E4T074_9ASCO</name>
<keyword evidence="8" id="KW-1185">Reference proteome</keyword>
<dbReference type="PANTHER" id="PTHR12843:SF5">
    <property type="entry name" value="EEF1A LYSINE METHYLTRANSFERASE 2"/>
    <property type="match status" value="1"/>
</dbReference>
<comment type="similarity">
    <text evidence="5">Belongs to the class I-like SAM-binding methyltransferase superfamily. EFM4 family.</text>
</comment>
<reference evidence="8" key="1">
    <citation type="submission" date="2016-04" db="EMBL/GenBank/DDBJ databases">
        <title>Comparative genomics of biotechnologically important yeasts.</title>
        <authorList>
            <consortium name="DOE Joint Genome Institute"/>
            <person name="Riley R."/>
            <person name="Haridas S."/>
            <person name="Wolfe K.H."/>
            <person name="Lopes M.R."/>
            <person name="Hittinger C.T."/>
            <person name="Goker M."/>
            <person name="Salamov A."/>
            <person name="Wisecaver J."/>
            <person name="Long T.M."/>
            <person name="Aerts A.L."/>
            <person name="Barry K."/>
            <person name="Choi C."/>
            <person name="Clum A."/>
            <person name="Coughlan A.Y."/>
            <person name="Deshpande S."/>
            <person name="Douglass A.P."/>
            <person name="Hanson S.J."/>
            <person name="Klenk H.-P."/>
            <person name="Labutti K."/>
            <person name="Lapidus A."/>
            <person name="Lindquist E."/>
            <person name="Lipzen A."/>
            <person name="Meier-Kolthoff J.P."/>
            <person name="Ohm R.A."/>
            <person name="Otillar R.P."/>
            <person name="Pangilinan J."/>
            <person name="Peng Y."/>
            <person name="Rokas A."/>
            <person name="Rosa C.A."/>
            <person name="Scheuner C."/>
            <person name="Sibirny A.A."/>
            <person name="Slot J.C."/>
            <person name="Stielow J.B."/>
            <person name="Sun H."/>
            <person name="Kurtzman C.P."/>
            <person name="Blackwell M."/>
            <person name="Grigoriev I.V."/>
            <person name="Jeffries T.W."/>
        </authorList>
    </citation>
    <scope>NUCLEOTIDE SEQUENCE [LARGE SCALE GENOMIC DNA]</scope>
    <source>
        <strain evidence="8">NRRL YB-2248</strain>
    </source>
</reference>
<comment type="subcellular location">
    <subcellularLocation>
        <location evidence="5">Cytoplasm</location>
    </subcellularLocation>
</comment>
<dbReference type="Proteomes" id="UP000094801">
    <property type="component" value="Unassembled WGS sequence"/>
</dbReference>
<dbReference type="EMBL" id="KV453853">
    <property type="protein sequence ID" value="ODV85166.1"/>
    <property type="molecule type" value="Genomic_DNA"/>
</dbReference>
<dbReference type="STRING" id="983967.A0A1E4T074"/>
<dbReference type="Pfam" id="PF13847">
    <property type="entry name" value="Methyltransf_31"/>
    <property type="match status" value="1"/>
</dbReference>
<keyword evidence="1 5" id="KW-0963">Cytoplasm</keyword>
<dbReference type="InterPro" id="IPR025714">
    <property type="entry name" value="Methyltranfer_dom"/>
</dbReference>
<feature type="domain" description="Methyltransferase" evidence="6">
    <location>
        <begin position="69"/>
        <end position="224"/>
    </location>
</feature>
<dbReference type="GO" id="GO:0016192">
    <property type="term" value="P:vesicle-mediated transport"/>
    <property type="evidence" value="ECO:0007669"/>
    <property type="project" value="UniProtKB-UniRule"/>
</dbReference>
<evidence type="ECO:0000256" key="2">
    <source>
        <dbReference type="ARBA" id="ARBA00022603"/>
    </source>
</evidence>
<evidence type="ECO:0000313" key="7">
    <source>
        <dbReference type="EMBL" id="ODV85166.1"/>
    </source>
</evidence>
<dbReference type="AlphaFoldDB" id="A0A1E4T074"/>
<dbReference type="GO" id="GO:0005737">
    <property type="term" value="C:cytoplasm"/>
    <property type="evidence" value="ECO:0007669"/>
    <property type="project" value="UniProtKB-SubCell"/>
</dbReference>
<dbReference type="InterPro" id="IPR026635">
    <property type="entry name" value="Efm4/METTL10"/>
</dbReference>
<dbReference type="InterPro" id="IPR029063">
    <property type="entry name" value="SAM-dependent_MTases_sf"/>
</dbReference>
<evidence type="ECO:0000313" key="8">
    <source>
        <dbReference type="Proteomes" id="UP000094801"/>
    </source>
</evidence>
<dbReference type="PANTHER" id="PTHR12843">
    <property type="entry name" value="PROTEIN-LYSINE N-METHYLTRANSFERASE METTL10"/>
    <property type="match status" value="1"/>
</dbReference>
<organism evidence="7 8">
    <name type="scientific">[Candida] arabinofermentans NRRL YB-2248</name>
    <dbReference type="NCBI Taxonomy" id="983967"/>
    <lineage>
        <taxon>Eukaryota</taxon>
        <taxon>Fungi</taxon>
        <taxon>Dikarya</taxon>
        <taxon>Ascomycota</taxon>
        <taxon>Saccharomycotina</taxon>
        <taxon>Pichiomycetes</taxon>
        <taxon>Pichiales</taxon>
        <taxon>Pichiaceae</taxon>
        <taxon>Ogataea</taxon>
        <taxon>Ogataea/Candida clade</taxon>
    </lineage>
</organism>
<evidence type="ECO:0000256" key="5">
    <source>
        <dbReference type="HAMAP-Rule" id="MF_03188"/>
    </source>
</evidence>
<keyword evidence="2 5" id="KW-0489">Methyltransferase</keyword>
<gene>
    <name evidence="5" type="primary">EFM4</name>
    <name evidence="7" type="ORF">CANARDRAFT_7815</name>
</gene>
<comment type="function">
    <text evidence="5">S-adenosyl-L-methionine-dependent protein-lysine N-methyltransferase that mono- and dimethylates elongation factor 1-alpha at 'Lys-316'. May play a role in intracellular transport.</text>
</comment>
<proteinExistence type="inferred from homology"/>
<dbReference type="SUPFAM" id="SSF53335">
    <property type="entry name" value="S-adenosyl-L-methionine-dependent methyltransferases"/>
    <property type="match status" value="1"/>
</dbReference>
<protein>
    <recommendedName>
        <fullName evidence="5">Protein-lysine N-methyltransferase EFM4</fullName>
        <ecNumber evidence="5">2.1.1.-</ecNumber>
    </recommendedName>
    <alternativeName>
        <fullName evidence="5">Elongation factor methyltransferase 4</fullName>
    </alternativeName>
</protein>
<keyword evidence="5" id="KW-0813">Transport</keyword>
<accession>A0A1E4T074</accession>
<dbReference type="HAMAP" id="MF_03188">
    <property type="entry name" value="Methyltr_EFM4"/>
    <property type="match status" value="1"/>
</dbReference>